<sequence>MSTLASPPLSQIDANLSFILAPVAQAQQHIPQLKENIAPGTTETTPEAHGVPGQYTSSALPINSLGCPPFYSPLAATTSSQLTTSDCPPPATAPPTAATIVLKATCEGERCNSCQISRLCGHGRCKRCCLLLKTPCGFKSHDSERNRHHIPAPPSSDPFSLSRPAPAVPYDRDGSSGTSPAVVAPSQTPITVNTLSPRSYQAEMPASILRSWNARQAALNEKREAEEKRRELELRMKHAVVLDIWTKDGQPPESLTVQAIKTWPTFSVAMQPDILKQFNLDASSSIDRYTIASRTWRRQQVVDAMMVETNEHVLFRLCGVTACPGLDRICTEYQRRKFGVTASFGSHKRALDDADDTERPGHVQRSSLAHSSPGRFLSPLPQWSLLSPTFGTTTLMSSQSPYMWSPLLNAPRTPTIDPALSMVSLPPPSSSCASSVSSAQASPSLTPATPYDALGLYSLSPSPGPRVPSPSNQSTLPWTDALYPPIPDLPGSFPSSSPHPGPSSPSPHPTPSLSPLPGWDASDAVLSIQDDALWDEGRVWTPSYADSKQKWPYRIYARDMVRAFDLIGPAKVRDNGIIKSRFERVFPGVKYMHTTYYRQRKAWVESTEEERAVVARLPRDTNGLWTAARKISAVAAPSVCHPVVIAHFSSQLTALLQIRVCSTPGKANYGRSFVTCHPFDKHGIAIHAVFFRFCNDRIDTMSDTPPPATAINSDAPPSLPSGTDGTVPLAAPTGLAAAAVPLQAPAAMVALPSTPVAAHAPAVAVAVSPLTPERAALILDLYCRFGPKGSCACKVSQHCEHHCCATHCRALGGCRRVPSHRIASVSRLPPLAGPSKHRDDPPPIAGPSNLAHPVYRPGSAGHVITDDTDEVVDDFPEQLELAINASLEDMRRSRVAEETFDEQLALAVSASLENMPTDPDPKAEPDTNLKHARSPSWDIIDEDEHPPKKITTEAYFDPRPIFWFCHTGQGCVVCEESESDSDSDSDSVQLAASRADVDATLARCRTVTPLSPSVSPVAPPPEHLLPMSLSTSPDPSSYLFDEPPIVVARERVANLRQQNLASEGHVSDSGSGSDSGSASSSSLGPSTPSTSSVDVGLLGLGLSEELQTASVPRTRKPRVHIEQHLQTPLACMFNLTTTTILHEFVRCANGDDPTSKHVGTALGTQRQADRRVVLTHPSNYDLTTQQRPRQSVICGMREVGELGEELEPKI</sequence>
<feature type="region of interest" description="Disordered" evidence="2">
    <location>
        <begin position="489"/>
        <end position="520"/>
    </location>
</feature>
<keyword evidence="1" id="KW-0175">Coiled coil</keyword>
<feature type="compositionally biased region" description="Low complexity" evidence="2">
    <location>
        <begin position="419"/>
        <end position="444"/>
    </location>
</feature>
<evidence type="ECO:0000313" key="4">
    <source>
        <dbReference type="EMBL" id="RDX39635.1"/>
    </source>
</evidence>
<organism evidence="3 5">
    <name type="scientific">Lentinus brumalis</name>
    <dbReference type="NCBI Taxonomy" id="2498619"/>
    <lineage>
        <taxon>Eukaryota</taxon>
        <taxon>Fungi</taxon>
        <taxon>Dikarya</taxon>
        <taxon>Basidiomycota</taxon>
        <taxon>Agaricomycotina</taxon>
        <taxon>Agaricomycetes</taxon>
        <taxon>Polyporales</taxon>
        <taxon>Polyporaceae</taxon>
        <taxon>Lentinus</taxon>
    </lineage>
</organism>
<feature type="compositionally biased region" description="Pro residues" evidence="2">
    <location>
        <begin position="497"/>
        <end position="514"/>
    </location>
</feature>
<dbReference type="EMBL" id="KZ857705">
    <property type="protein sequence ID" value="RDX39635.1"/>
    <property type="molecule type" value="Genomic_DNA"/>
</dbReference>
<accession>A0A371CH61</accession>
<gene>
    <name evidence="4" type="ORF">OH76DRAFT_1424189</name>
    <name evidence="3" type="ORF">OH76DRAFT_1424193</name>
</gene>
<feature type="region of interest" description="Disordered" evidence="2">
    <location>
        <begin position="141"/>
        <end position="197"/>
    </location>
</feature>
<feature type="compositionally biased region" description="Polar residues" evidence="2">
    <location>
        <begin position="175"/>
        <end position="197"/>
    </location>
</feature>
<evidence type="ECO:0000313" key="5">
    <source>
        <dbReference type="Proteomes" id="UP000256964"/>
    </source>
</evidence>
<dbReference type="OrthoDB" id="2757446at2759"/>
<reference evidence="3 5" key="1">
    <citation type="journal article" date="2018" name="Biotechnol. Biofuels">
        <title>Integrative visual omics of the white-rot fungus Polyporus brumalis exposes the biotechnological potential of its oxidative enzymes for delignifying raw plant biomass.</title>
        <authorList>
            <person name="Miyauchi S."/>
            <person name="Rancon A."/>
            <person name="Drula E."/>
            <person name="Hage H."/>
            <person name="Chaduli D."/>
            <person name="Favel A."/>
            <person name="Grisel S."/>
            <person name="Henrissat B."/>
            <person name="Herpoel-Gimbert I."/>
            <person name="Ruiz-Duenas F.J."/>
            <person name="Chevret D."/>
            <person name="Hainaut M."/>
            <person name="Lin J."/>
            <person name="Wang M."/>
            <person name="Pangilinan J."/>
            <person name="Lipzen A."/>
            <person name="Lesage-Meessen L."/>
            <person name="Navarro D."/>
            <person name="Riley R."/>
            <person name="Grigoriev I.V."/>
            <person name="Zhou S."/>
            <person name="Raouche S."/>
            <person name="Rosso M.N."/>
        </authorList>
    </citation>
    <scope>NUCLEOTIDE SEQUENCE [LARGE SCALE GENOMIC DNA]</scope>
    <source>
        <strain evidence="3 5">BRFM 1820</strain>
    </source>
</reference>
<dbReference type="Proteomes" id="UP000256964">
    <property type="component" value="Unassembled WGS sequence"/>
</dbReference>
<protein>
    <submittedName>
        <fullName evidence="3">Uncharacterized protein</fullName>
    </submittedName>
</protein>
<feature type="region of interest" description="Disordered" evidence="2">
    <location>
        <begin position="419"/>
        <end position="445"/>
    </location>
</feature>
<dbReference type="PANTHER" id="PTHR24216">
    <property type="entry name" value="PAXILLIN-RELATED"/>
    <property type="match status" value="1"/>
</dbReference>
<keyword evidence="5" id="KW-1185">Reference proteome</keyword>
<feature type="non-terminal residue" evidence="3">
    <location>
        <position position="1210"/>
    </location>
</feature>
<dbReference type="AlphaFoldDB" id="A0A371CH61"/>
<evidence type="ECO:0000256" key="1">
    <source>
        <dbReference type="SAM" id="Coils"/>
    </source>
</evidence>
<feature type="region of interest" description="Disordered" evidence="2">
    <location>
        <begin position="462"/>
        <end position="481"/>
    </location>
</feature>
<feature type="compositionally biased region" description="Low complexity" evidence="2">
    <location>
        <begin position="1067"/>
        <end position="1095"/>
    </location>
</feature>
<name>A0A371CH61_9APHY</name>
<proteinExistence type="predicted"/>
<dbReference type="EMBL" id="KZ857709">
    <property type="protein sequence ID" value="RDX39628.1"/>
    <property type="molecule type" value="Genomic_DNA"/>
</dbReference>
<feature type="region of interest" description="Disordered" evidence="2">
    <location>
        <begin position="349"/>
        <end position="373"/>
    </location>
</feature>
<feature type="compositionally biased region" description="Basic and acidic residues" evidence="2">
    <location>
        <begin position="349"/>
        <end position="361"/>
    </location>
</feature>
<feature type="coiled-coil region" evidence="1">
    <location>
        <begin position="209"/>
        <end position="242"/>
    </location>
</feature>
<dbReference type="PANTHER" id="PTHR24216:SF65">
    <property type="entry name" value="PAXILLIN-LIKE PROTEIN 1"/>
    <property type="match status" value="1"/>
</dbReference>
<evidence type="ECO:0000256" key="2">
    <source>
        <dbReference type="SAM" id="MobiDB-lite"/>
    </source>
</evidence>
<feature type="region of interest" description="Disordered" evidence="2">
    <location>
        <begin position="1061"/>
        <end position="1095"/>
    </location>
</feature>
<feature type="region of interest" description="Disordered" evidence="2">
    <location>
        <begin position="1009"/>
        <end position="1036"/>
    </location>
</feature>
<evidence type="ECO:0000313" key="3">
    <source>
        <dbReference type="EMBL" id="RDX39628.1"/>
    </source>
</evidence>